<dbReference type="Gene3D" id="2.50.20.10">
    <property type="entry name" value="Lipoprotein localisation LolA/LolB/LppX"/>
    <property type="match status" value="1"/>
</dbReference>
<accession>A0A7X9P0C8</accession>
<feature type="signal peptide" evidence="2">
    <location>
        <begin position="1"/>
        <end position="24"/>
    </location>
</feature>
<dbReference type="EMBL" id="JABANE010000003">
    <property type="protein sequence ID" value="NME66682.1"/>
    <property type="molecule type" value="Genomic_DNA"/>
</dbReference>
<comment type="caution">
    <text evidence="3">The sequence shown here is derived from an EMBL/GenBank/DDBJ whole genome shotgun (WGS) entry which is preliminary data.</text>
</comment>
<dbReference type="Pfam" id="PF03548">
    <property type="entry name" value="LolA"/>
    <property type="match status" value="1"/>
</dbReference>
<evidence type="ECO:0000313" key="3">
    <source>
        <dbReference type="EMBL" id="NME66682.1"/>
    </source>
</evidence>
<dbReference type="PANTHER" id="PTHR35869">
    <property type="entry name" value="OUTER-MEMBRANE LIPOPROTEIN CARRIER PROTEIN"/>
    <property type="match status" value="1"/>
</dbReference>
<evidence type="ECO:0000256" key="1">
    <source>
        <dbReference type="ARBA" id="ARBA00022729"/>
    </source>
</evidence>
<dbReference type="RefSeq" id="WP_169654428.1">
    <property type="nucleotide sequence ID" value="NZ_JABANE010000003.1"/>
</dbReference>
<dbReference type="SUPFAM" id="SSF89392">
    <property type="entry name" value="Prokaryotic lipoproteins and lipoprotein localization factors"/>
    <property type="match status" value="1"/>
</dbReference>
<proteinExistence type="predicted"/>
<evidence type="ECO:0000256" key="2">
    <source>
        <dbReference type="SAM" id="SignalP"/>
    </source>
</evidence>
<dbReference type="InterPro" id="IPR004564">
    <property type="entry name" value="OM_lipoprot_carrier_LolA-like"/>
</dbReference>
<gene>
    <name evidence="3" type="ORF">HHU12_01780</name>
</gene>
<sequence>MVTTKKYISLILSILFISTQSLFAQQDEKAKKILDEMSSFYQGLDAFSADVHQEAISTSEGKLGDIDMKAIISGNKYQLQLDGQTIYSDTKDVYRYDQEMEEVTIESAEGDEESLTGSPSQIYTLYKKNFKYLHAGKENGLDIIDLSPDKSLDINFFRIRMYIKSSTKELVKWEMYEKGNLMKYVYVINNFNKNVSVSDSDFKFNTASHPDVEVVDLR</sequence>
<dbReference type="Proteomes" id="UP000576082">
    <property type="component" value="Unassembled WGS sequence"/>
</dbReference>
<keyword evidence="4" id="KW-1185">Reference proteome</keyword>
<keyword evidence="3" id="KW-0449">Lipoprotein</keyword>
<keyword evidence="1 2" id="KW-0732">Signal</keyword>
<dbReference type="AlphaFoldDB" id="A0A7X9P0C8"/>
<feature type="chain" id="PRO_5031067903" evidence="2">
    <location>
        <begin position="25"/>
        <end position="218"/>
    </location>
</feature>
<name>A0A7X9P0C8_9BACT</name>
<dbReference type="InterPro" id="IPR029046">
    <property type="entry name" value="LolA/LolB/LppX"/>
</dbReference>
<organism evidence="3 4">
    <name type="scientific">Flammeovirga aprica JL-4</name>
    <dbReference type="NCBI Taxonomy" id="694437"/>
    <lineage>
        <taxon>Bacteria</taxon>
        <taxon>Pseudomonadati</taxon>
        <taxon>Bacteroidota</taxon>
        <taxon>Cytophagia</taxon>
        <taxon>Cytophagales</taxon>
        <taxon>Flammeovirgaceae</taxon>
        <taxon>Flammeovirga</taxon>
    </lineage>
</organism>
<protein>
    <submittedName>
        <fullName evidence="3">Outer membrane lipoprotein carrier protein LolA</fullName>
    </submittedName>
</protein>
<dbReference type="PANTHER" id="PTHR35869:SF1">
    <property type="entry name" value="OUTER-MEMBRANE LIPOPROTEIN CARRIER PROTEIN"/>
    <property type="match status" value="1"/>
</dbReference>
<reference evidence="3 4" key="1">
    <citation type="submission" date="2020-04" db="EMBL/GenBank/DDBJ databases">
        <title>Flammeovirga sp. SR4, a novel species isolated from seawater.</title>
        <authorList>
            <person name="Wang X."/>
        </authorList>
    </citation>
    <scope>NUCLEOTIDE SEQUENCE [LARGE SCALE GENOMIC DNA]</scope>
    <source>
        <strain evidence="3 4">ATCC 23126</strain>
    </source>
</reference>
<evidence type="ECO:0000313" key="4">
    <source>
        <dbReference type="Proteomes" id="UP000576082"/>
    </source>
</evidence>
<dbReference type="CDD" id="cd16325">
    <property type="entry name" value="LolA"/>
    <property type="match status" value="1"/>
</dbReference>